<dbReference type="GO" id="GO:0005615">
    <property type="term" value="C:extracellular space"/>
    <property type="evidence" value="ECO:0007669"/>
    <property type="project" value="UniProtKB-KW"/>
</dbReference>
<dbReference type="SMART" id="SM00199">
    <property type="entry name" value="SCY"/>
    <property type="match status" value="1"/>
</dbReference>
<dbReference type="GO" id="GO:0048020">
    <property type="term" value="F:CCR chemokine receptor binding"/>
    <property type="evidence" value="ECO:0007669"/>
    <property type="project" value="TreeGrafter"/>
</dbReference>
<dbReference type="OrthoDB" id="9447832at2759"/>
<dbReference type="GO" id="GO:0006954">
    <property type="term" value="P:inflammatory response"/>
    <property type="evidence" value="ECO:0007669"/>
    <property type="project" value="TreeGrafter"/>
</dbReference>
<organism evidence="11 12">
    <name type="scientific">Pteropus vampyrus</name>
    <name type="common">Large flying fox</name>
    <dbReference type="NCBI Taxonomy" id="132908"/>
    <lineage>
        <taxon>Eukaryota</taxon>
        <taxon>Metazoa</taxon>
        <taxon>Chordata</taxon>
        <taxon>Craniata</taxon>
        <taxon>Vertebrata</taxon>
        <taxon>Euteleostomi</taxon>
        <taxon>Mammalia</taxon>
        <taxon>Eutheria</taxon>
        <taxon>Laurasiatheria</taxon>
        <taxon>Chiroptera</taxon>
        <taxon>Yinpterochiroptera</taxon>
        <taxon>Pteropodoidea</taxon>
        <taxon>Pteropodidae</taxon>
        <taxon>Pteropodinae</taxon>
        <taxon>Pteropus</taxon>
    </lineage>
</organism>
<accession>A0A6P3RBP3</accession>
<evidence type="ECO:0000256" key="9">
    <source>
        <dbReference type="RuleBase" id="RU361150"/>
    </source>
</evidence>
<dbReference type="GeneID" id="105305012"/>
<protein>
    <recommendedName>
        <fullName evidence="9">C-C motif chemokine</fullName>
    </recommendedName>
</protein>
<dbReference type="FunFam" id="2.40.50.40:FF:000002">
    <property type="entry name" value="C-C motif chemokine"/>
    <property type="match status" value="1"/>
</dbReference>
<evidence type="ECO:0000259" key="10">
    <source>
        <dbReference type="SMART" id="SM00199"/>
    </source>
</evidence>
<dbReference type="Proteomes" id="UP000515202">
    <property type="component" value="Unplaced"/>
</dbReference>
<feature type="chain" id="PRO_5028519129" description="C-C motif chemokine" evidence="9">
    <location>
        <begin position="19"/>
        <end position="158"/>
    </location>
</feature>
<evidence type="ECO:0000313" key="11">
    <source>
        <dbReference type="Proteomes" id="UP000515202"/>
    </source>
</evidence>
<keyword evidence="6" id="KW-1015">Disulfide bond</keyword>
<dbReference type="KEGG" id="pvp:105305012"/>
<evidence type="ECO:0000256" key="1">
    <source>
        <dbReference type="ARBA" id="ARBA00004613"/>
    </source>
</evidence>
<evidence type="ECO:0000256" key="6">
    <source>
        <dbReference type="ARBA" id="ARBA00023157"/>
    </source>
</evidence>
<dbReference type="CDD" id="cd00272">
    <property type="entry name" value="Chemokine_CC"/>
    <property type="match status" value="1"/>
</dbReference>
<evidence type="ECO:0000256" key="8">
    <source>
        <dbReference type="ARBA" id="ARBA00046726"/>
    </source>
</evidence>
<dbReference type="GO" id="GO:0070098">
    <property type="term" value="P:chemokine-mediated signaling pathway"/>
    <property type="evidence" value="ECO:0007669"/>
    <property type="project" value="TreeGrafter"/>
</dbReference>
<comment type="similarity">
    <text evidence="2 9">Belongs to the intercrine beta (chemokine CC) family.</text>
</comment>
<dbReference type="InterPro" id="IPR000827">
    <property type="entry name" value="Chemokine_CC_CS"/>
</dbReference>
<name>A0A6P3RBP3_PTEVA</name>
<keyword evidence="5 9" id="KW-0732">Signal</keyword>
<comment type="subunit">
    <text evidence="8">Self-associates. Also heterodimer of MIP-1-alpha(4-69) and MIP-1-beta(3-69). Interacts with CCR1.</text>
</comment>
<keyword evidence="4 9" id="KW-0964">Secreted</keyword>
<dbReference type="AlphaFoldDB" id="A0A6P3RBP3"/>
<evidence type="ECO:0000256" key="2">
    <source>
        <dbReference type="ARBA" id="ARBA00010868"/>
    </source>
</evidence>
<comment type="function">
    <text evidence="7">Monokine with inflammatory and chemokinetic properties. Binds to CCR1, CCR4 and CCR5. One of the major HIV-suppressive factors produced by CD8+ T-cells. Recombinant MIP-1-alpha induces a dose-dependent inhibition of different strains of HIV-1, HIV-2, and simian immunodeficiency virus (SIV).</text>
</comment>
<dbReference type="GO" id="GO:0030335">
    <property type="term" value="P:positive regulation of cell migration"/>
    <property type="evidence" value="ECO:0007669"/>
    <property type="project" value="TreeGrafter"/>
</dbReference>
<dbReference type="InterPro" id="IPR001811">
    <property type="entry name" value="Chemokine_IL8-like_dom"/>
</dbReference>
<comment type="subcellular location">
    <subcellularLocation>
        <location evidence="1 9">Secreted</location>
    </subcellularLocation>
</comment>
<proteinExistence type="inferred from homology"/>
<reference evidence="12" key="1">
    <citation type="submission" date="2025-08" db="UniProtKB">
        <authorList>
            <consortium name="RefSeq"/>
        </authorList>
    </citation>
    <scope>IDENTIFICATION</scope>
    <source>
        <tissue evidence="12">Kidney</tissue>
    </source>
</reference>
<keyword evidence="11" id="KW-1185">Reference proteome</keyword>
<sequence>MKVLGATVLVLLCTMALCSYDENKTNVASICCFAYTSRPIPRRLVVTYFKTSGQCSKHGVIFLTKKGQHICANPHNAWVQEYISYLENPQLVQWSSVPEGSKEQNFLIKNGRKFCANPSDAWVPQYIRYLNHKSCDLGAVGPPKPKEMRRGHRAILLP</sequence>
<feature type="domain" description="Chemokine interleukin-8-like" evidence="10">
    <location>
        <begin position="28"/>
        <end position="86"/>
    </location>
</feature>
<dbReference type="RefSeq" id="XP_011377741.1">
    <property type="nucleotide sequence ID" value="XM_011379439.2"/>
</dbReference>
<dbReference type="Pfam" id="PF00048">
    <property type="entry name" value="IL8"/>
    <property type="match status" value="2"/>
</dbReference>
<dbReference type="InterPro" id="IPR039809">
    <property type="entry name" value="Chemokine_b/g/d"/>
</dbReference>
<keyword evidence="9" id="KW-0145">Chemotaxis</keyword>
<dbReference type="GO" id="GO:0061844">
    <property type="term" value="P:antimicrobial humoral immune response mediated by antimicrobial peptide"/>
    <property type="evidence" value="ECO:0007669"/>
    <property type="project" value="TreeGrafter"/>
</dbReference>
<gene>
    <name evidence="12" type="primary">LOC105305012</name>
</gene>
<dbReference type="Gene3D" id="2.40.50.40">
    <property type="match status" value="2"/>
</dbReference>
<evidence type="ECO:0000313" key="12">
    <source>
        <dbReference type="RefSeq" id="XP_011377741.1"/>
    </source>
</evidence>
<evidence type="ECO:0000256" key="4">
    <source>
        <dbReference type="ARBA" id="ARBA00022525"/>
    </source>
</evidence>
<feature type="signal peptide" evidence="9">
    <location>
        <begin position="1"/>
        <end position="18"/>
    </location>
</feature>
<evidence type="ECO:0000256" key="7">
    <source>
        <dbReference type="ARBA" id="ARBA00044740"/>
    </source>
</evidence>
<evidence type="ECO:0000256" key="3">
    <source>
        <dbReference type="ARBA" id="ARBA00022514"/>
    </source>
</evidence>
<dbReference type="PANTHER" id="PTHR12015:SF183">
    <property type="entry name" value="C-C MOTIF CHEMOKINE 3"/>
    <property type="match status" value="1"/>
</dbReference>
<evidence type="ECO:0000256" key="5">
    <source>
        <dbReference type="ARBA" id="ARBA00022729"/>
    </source>
</evidence>
<dbReference type="PROSITE" id="PS00472">
    <property type="entry name" value="SMALL_CYTOKINES_CC"/>
    <property type="match status" value="1"/>
</dbReference>
<dbReference type="InterPro" id="IPR036048">
    <property type="entry name" value="Interleukin_8-like_sf"/>
</dbReference>
<keyword evidence="3 9" id="KW-0202">Cytokine</keyword>
<dbReference type="GO" id="GO:0008009">
    <property type="term" value="F:chemokine activity"/>
    <property type="evidence" value="ECO:0007669"/>
    <property type="project" value="InterPro"/>
</dbReference>
<dbReference type="PANTHER" id="PTHR12015">
    <property type="entry name" value="SMALL INDUCIBLE CYTOKINE A"/>
    <property type="match status" value="1"/>
</dbReference>
<dbReference type="SUPFAM" id="SSF54117">
    <property type="entry name" value="Interleukin 8-like chemokines"/>
    <property type="match status" value="2"/>
</dbReference>